<sequence>MRRAVTVVGCSSLSRPPTSLLVAPIAGSSLDLTLVPSVPGSPFRHGASSGLSPTLVPVPAPAVAASQHANPTQPRPFLPPNDRCPTSVWSLSDRCRRPSLTRPAPPPFPLSQSPSPS</sequence>
<accession>A0ABQ0LWG1</accession>
<organism evidence="2 3">
    <name type="scientific">Mycena chlorophos</name>
    <name type="common">Agaric fungus</name>
    <name type="synonym">Agaricus chlorophos</name>
    <dbReference type="NCBI Taxonomy" id="658473"/>
    <lineage>
        <taxon>Eukaryota</taxon>
        <taxon>Fungi</taxon>
        <taxon>Dikarya</taxon>
        <taxon>Basidiomycota</taxon>
        <taxon>Agaricomycotina</taxon>
        <taxon>Agaricomycetes</taxon>
        <taxon>Agaricomycetidae</taxon>
        <taxon>Agaricales</taxon>
        <taxon>Marasmiineae</taxon>
        <taxon>Mycenaceae</taxon>
        <taxon>Mycena</taxon>
    </lineage>
</organism>
<feature type="region of interest" description="Disordered" evidence="1">
    <location>
        <begin position="63"/>
        <end position="117"/>
    </location>
</feature>
<feature type="compositionally biased region" description="Pro residues" evidence="1">
    <location>
        <begin position="103"/>
        <end position="117"/>
    </location>
</feature>
<protein>
    <submittedName>
        <fullName evidence="2">Uncharacterized protein</fullName>
    </submittedName>
</protein>
<dbReference type="EMBL" id="DF849016">
    <property type="protein sequence ID" value="GAT55420.1"/>
    <property type="molecule type" value="Genomic_DNA"/>
</dbReference>
<reference evidence="2" key="1">
    <citation type="submission" date="2014-09" db="EMBL/GenBank/DDBJ databases">
        <title>Genome sequence of the luminous mushroom Mycena chlorophos for searching fungal bioluminescence genes.</title>
        <authorList>
            <person name="Tanaka Y."/>
            <person name="Kasuga D."/>
            <person name="Oba Y."/>
            <person name="Hase S."/>
            <person name="Sato K."/>
            <person name="Oba Y."/>
            <person name="Sakakibara Y."/>
        </authorList>
    </citation>
    <scope>NUCLEOTIDE SEQUENCE</scope>
</reference>
<evidence type="ECO:0000256" key="1">
    <source>
        <dbReference type="SAM" id="MobiDB-lite"/>
    </source>
</evidence>
<keyword evidence="3" id="KW-1185">Reference proteome</keyword>
<name>A0ABQ0LWG1_MYCCL</name>
<evidence type="ECO:0000313" key="2">
    <source>
        <dbReference type="EMBL" id="GAT55420.1"/>
    </source>
</evidence>
<proteinExistence type="predicted"/>
<evidence type="ECO:0000313" key="3">
    <source>
        <dbReference type="Proteomes" id="UP000815677"/>
    </source>
</evidence>
<dbReference type="Proteomes" id="UP000815677">
    <property type="component" value="Unassembled WGS sequence"/>
</dbReference>
<gene>
    <name evidence="2" type="ORF">MCHLO_12195</name>
</gene>